<dbReference type="InterPro" id="IPR011234">
    <property type="entry name" value="Fumarylacetoacetase-like_C"/>
</dbReference>
<protein>
    <submittedName>
        <fullName evidence="3">5-carboxy-2-oxohept-3-enedioate decarboxylase HpaG1 subunit</fullName>
    </submittedName>
</protein>
<dbReference type="SUPFAM" id="SSF56529">
    <property type="entry name" value="FAH"/>
    <property type="match status" value="1"/>
</dbReference>
<dbReference type="PANTHER" id="PTHR11820:SF114">
    <property type="entry name" value="4-HYDROXYPHENYLACETATE CATABOLISM PROTEIN"/>
    <property type="match status" value="1"/>
</dbReference>
<evidence type="ECO:0000313" key="3">
    <source>
        <dbReference type="EMBL" id="PYF83136.1"/>
    </source>
</evidence>
<dbReference type="PANTHER" id="PTHR11820">
    <property type="entry name" value="ACYLPYRUVASE"/>
    <property type="match status" value="1"/>
</dbReference>
<feature type="domain" description="Fumarylacetoacetase-like C-terminal" evidence="2">
    <location>
        <begin position="46"/>
        <end position="251"/>
    </location>
</feature>
<dbReference type="InterPro" id="IPR036663">
    <property type="entry name" value="Fumarylacetoacetase_C_sf"/>
</dbReference>
<accession>A0A318V2P9</accession>
<reference evidence="3 4" key="1">
    <citation type="submission" date="2018-06" db="EMBL/GenBank/DDBJ databases">
        <title>Genomic Encyclopedia of Type Strains, Phase III (KMG-III): the genomes of soil and plant-associated and newly described type strains.</title>
        <authorList>
            <person name="Whitman W."/>
        </authorList>
    </citation>
    <scope>NUCLEOTIDE SEQUENCE [LARGE SCALE GENOMIC DNA]</scope>
    <source>
        <strain evidence="3 4">CECT 7730</strain>
    </source>
</reference>
<dbReference type="NCBIfam" id="TIGR02305">
    <property type="entry name" value="HpaG-N-term"/>
    <property type="match status" value="1"/>
</dbReference>
<dbReference type="Pfam" id="PF01557">
    <property type="entry name" value="FAA_hydrolase"/>
    <property type="match status" value="1"/>
</dbReference>
<keyword evidence="4" id="KW-1185">Reference proteome</keyword>
<dbReference type="InterPro" id="IPR012686">
    <property type="entry name" value="HPA_isomer/decarb_N"/>
</dbReference>
<evidence type="ECO:0000256" key="1">
    <source>
        <dbReference type="ARBA" id="ARBA00022723"/>
    </source>
</evidence>
<gene>
    <name evidence="3" type="ORF">DFP75_102226</name>
</gene>
<dbReference type="EMBL" id="QKLW01000002">
    <property type="protein sequence ID" value="PYF83136.1"/>
    <property type="molecule type" value="Genomic_DNA"/>
</dbReference>
<keyword evidence="1" id="KW-0479">Metal-binding</keyword>
<dbReference type="Proteomes" id="UP000247551">
    <property type="component" value="Unassembled WGS sequence"/>
</dbReference>
<name>A0A318V2P9_9GAMM</name>
<dbReference type="Gene3D" id="3.90.850.10">
    <property type="entry name" value="Fumarylacetoacetase-like, C-terminal domain"/>
    <property type="match status" value="1"/>
</dbReference>
<dbReference type="GO" id="GO:0018800">
    <property type="term" value="F:5-oxopent-3-ene-1,2,5-tricarboxylate decarboxylase activity"/>
    <property type="evidence" value="ECO:0007669"/>
    <property type="project" value="InterPro"/>
</dbReference>
<dbReference type="GO" id="GO:0008704">
    <property type="term" value="F:5-carboxymethyl-2-hydroxymuconate delta-isomerase activity"/>
    <property type="evidence" value="ECO:0007669"/>
    <property type="project" value="InterPro"/>
</dbReference>
<organism evidence="3 4">
    <name type="scientific">Marinomonas alcarazii</name>
    <dbReference type="NCBI Taxonomy" id="491949"/>
    <lineage>
        <taxon>Bacteria</taxon>
        <taxon>Pseudomonadati</taxon>
        <taxon>Pseudomonadota</taxon>
        <taxon>Gammaproteobacteria</taxon>
        <taxon>Oceanospirillales</taxon>
        <taxon>Oceanospirillaceae</taxon>
        <taxon>Marinomonas</taxon>
    </lineage>
</organism>
<sequence>MLTTFGNKKMFHYRQKESNEVVFKTANASFEIRLDNSMLPPTSGSVIGVALNNKALAKSLEQAFNEKPHVQPPKTPVLHIKTDNTHIGYASSIKVPTDKGAVYAGPSLGIVIGKTATRVDTNNALDFIQGFTVVNEVSLAETSFYRPAVKAKCRDTFCPIGPWTVDKTAVSHPNNLSIKTFINDTFVHETNTDQLIHSVEEIVSYISSFMTLEAGDIIIAGTPERTPELEIKPGDSVMIDIEGVGRLANPVEQE</sequence>
<dbReference type="GO" id="GO:0046872">
    <property type="term" value="F:metal ion binding"/>
    <property type="evidence" value="ECO:0007669"/>
    <property type="project" value="UniProtKB-KW"/>
</dbReference>
<comment type="caution">
    <text evidence="3">The sequence shown here is derived from an EMBL/GenBank/DDBJ whole genome shotgun (WGS) entry which is preliminary data.</text>
</comment>
<evidence type="ECO:0000259" key="2">
    <source>
        <dbReference type="Pfam" id="PF01557"/>
    </source>
</evidence>
<evidence type="ECO:0000313" key="4">
    <source>
        <dbReference type="Proteomes" id="UP000247551"/>
    </source>
</evidence>
<proteinExistence type="predicted"/>
<dbReference type="AlphaFoldDB" id="A0A318V2P9"/>